<feature type="compositionally biased region" description="Basic residues" evidence="1">
    <location>
        <begin position="30"/>
        <end position="40"/>
    </location>
</feature>
<evidence type="ECO:0000313" key="3">
    <source>
        <dbReference type="Proteomes" id="UP000235672"/>
    </source>
</evidence>
<evidence type="ECO:0000313" key="2">
    <source>
        <dbReference type="EMBL" id="PMD12832.1"/>
    </source>
</evidence>
<feature type="compositionally biased region" description="Low complexity" evidence="1">
    <location>
        <begin position="14"/>
        <end position="29"/>
    </location>
</feature>
<organism evidence="2 3">
    <name type="scientific">Hyaloscypha hepaticicola</name>
    <dbReference type="NCBI Taxonomy" id="2082293"/>
    <lineage>
        <taxon>Eukaryota</taxon>
        <taxon>Fungi</taxon>
        <taxon>Dikarya</taxon>
        <taxon>Ascomycota</taxon>
        <taxon>Pezizomycotina</taxon>
        <taxon>Leotiomycetes</taxon>
        <taxon>Helotiales</taxon>
        <taxon>Hyaloscyphaceae</taxon>
        <taxon>Hyaloscypha</taxon>
    </lineage>
</organism>
<feature type="region of interest" description="Disordered" evidence="1">
    <location>
        <begin position="1"/>
        <end position="40"/>
    </location>
</feature>
<dbReference type="EMBL" id="KZ613541">
    <property type="protein sequence ID" value="PMD12832.1"/>
    <property type="molecule type" value="Genomic_DNA"/>
</dbReference>
<feature type="region of interest" description="Disordered" evidence="1">
    <location>
        <begin position="65"/>
        <end position="109"/>
    </location>
</feature>
<name>A0A2J6PFK1_9HELO</name>
<protein>
    <submittedName>
        <fullName evidence="2">Uncharacterized protein</fullName>
    </submittedName>
</protein>
<sequence length="145" mass="16446">MPCHLHSNSRVRDLPSSNSSSRKSSTAPRSRSRTIFRARKPMSRLEHIHFLPNLRSSIRRSSLYERRASQRTTADRVPATDRMVGSATTQVRQPGRRPHCTDRDRGAPRPSIRQQRNLLLSVGYHGPLSFRTSRSQWGLGCSSGI</sequence>
<dbReference type="Proteomes" id="UP000235672">
    <property type="component" value="Unassembled WGS sequence"/>
</dbReference>
<proteinExistence type="predicted"/>
<gene>
    <name evidence="2" type="ORF">NA56DRAFT_452872</name>
</gene>
<accession>A0A2J6PFK1</accession>
<evidence type="ECO:0000256" key="1">
    <source>
        <dbReference type="SAM" id="MobiDB-lite"/>
    </source>
</evidence>
<keyword evidence="3" id="KW-1185">Reference proteome</keyword>
<dbReference type="AlphaFoldDB" id="A0A2J6PFK1"/>
<reference evidence="2 3" key="1">
    <citation type="submission" date="2016-05" db="EMBL/GenBank/DDBJ databases">
        <title>A degradative enzymes factory behind the ericoid mycorrhizal symbiosis.</title>
        <authorList>
            <consortium name="DOE Joint Genome Institute"/>
            <person name="Martino E."/>
            <person name="Morin E."/>
            <person name="Grelet G."/>
            <person name="Kuo A."/>
            <person name="Kohler A."/>
            <person name="Daghino S."/>
            <person name="Barry K."/>
            <person name="Choi C."/>
            <person name="Cichocki N."/>
            <person name="Clum A."/>
            <person name="Copeland A."/>
            <person name="Hainaut M."/>
            <person name="Haridas S."/>
            <person name="Labutti K."/>
            <person name="Lindquist E."/>
            <person name="Lipzen A."/>
            <person name="Khouja H.-R."/>
            <person name="Murat C."/>
            <person name="Ohm R."/>
            <person name="Olson A."/>
            <person name="Spatafora J."/>
            <person name="Veneault-Fourrey C."/>
            <person name="Henrissat B."/>
            <person name="Grigoriev I."/>
            <person name="Martin F."/>
            <person name="Perotto S."/>
        </authorList>
    </citation>
    <scope>NUCLEOTIDE SEQUENCE [LARGE SCALE GENOMIC DNA]</scope>
    <source>
        <strain evidence="2 3">UAMH 7357</strain>
    </source>
</reference>